<gene>
    <name evidence="8" type="ORF">I8U20_05320</name>
</gene>
<keyword evidence="4" id="KW-1015">Disulfide bond</keyword>
<dbReference type="PANTHER" id="PTHR13887:SF14">
    <property type="entry name" value="DISULFIDE BOND FORMATION PROTEIN D"/>
    <property type="match status" value="1"/>
</dbReference>
<dbReference type="RefSeq" id="WP_181731972.1">
    <property type="nucleotide sequence ID" value="NZ_JACEIR010000004.1"/>
</dbReference>
<evidence type="ECO:0000256" key="1">
    <source>
        <dbReference type="ARBA" id="ARBA00005791"/>
    </source>
</evidence>
<evidence type="ECO:0000256" key="5">
    <source>
        <dbReference type="ARBA" id="ARBA00023284"/>
    </source>
</evidence>
<dbReference type="InterPro" id="IPR012336">
    <property type="entry name" value="Thioredoxin-like_fold"/>
</dbReference>
<proteinExistence type="inferred from homology"/>
<evidence type="ECO:0000313" key="9">
    <source>
        <dbReference type="Proteomes" id="UP000633619"/>
    </source>
</evidence>
<evidence type="ECO:0000256" key="6">
    <source>
        <dbReference type="SAM" id="Phobius"/>
    </source>
</evidence>
<name>A0A8I1DE96_THEIN</name>
<sequence>MANAHKKKKKTQMSTITMVTVLVVFIGLGVFAIINSFAGKNDSGEETARVLPVEYDGQPAIGNDNAPVKLMEFGDYKCPVCKVFHDTVYPKLKKEYIDTGKVQMYFTNYQFIGEDSITAGMAGEAVYQQDPAAYWKFYDAIYTHQKDESVKWATPDFLEQLIAQNIPGVDAKKVREDLDHKTYLNEVTADNNRAKKLNIDSVPAIFINGKKVENALDYEALKKMIDSELANKEK</sequence>
<protein>
    <submittedName>
        <fullName evidence="8">DsbA family protein</fullName>
    </submittedName>
</protein>
<dbReference type="InterPro" id="IPR013766">
    <property type="entry name" value="Thioredoxin_domain"/>
</dbReference>
<keyword evidence="3" id="KW-0560">Oxidoreductase</keyword>
<evidence type="ECO:0000256" key="2">
    <source>
        <dbReference type="ARBA" id="ARBA00022729"/>
    </source>
</evidence>
<dbReference type="GO" id="GO:0016491">
    <property type="term" value="F:oxidoreductase activity"/>
    <property type="evidence" value="ECO:0007669"/>
    <property type="project" value="UniProtKB-KW"/>
</dbReference>
<keyword evidence="2" id="KW-0732">Signal</keyword>
<organism evidence="8 9">
    <name type="scientific">Thermoactinomyces intermedius</name>
    <dbReference type="NCBI Taxonomy" id="2024"/>
    <lineage>
        <taxon>Bacteria</taxon>
        <taxon>Bacillati</taxon>
        <taxon>Bacillota</taxon>
        <taxon>Bacilli</taxon>
        <taxon>Bacillales</taxon>
        <taxon>Thermoactinomycetaceae</taxon>
        <taxon>Thermoactinomyces</taxon>
    </lineage>
</organism>
<reference evidence="8 9" key="1">
    <citation type="submission" date="2020-12" db="EMBL/GenBank/DDBJ databases">
        <title>WGS of Thermoactinomyces spp.</title>
        <authorList>
            <person name="Cheng K."/>
        </authorList>
    </citation>
    <scope>NUCLEOTIDE SEQUENCE [LARGE SCALE GENOMIC DNA]</scope>
    <source>
        <strain evidence="9">CICC 10671\DSM 43846</strain>
    </source>
</reference>
<dbReference type="PANTHER" id="PTHR13887">
    <property type="entry name" value="GLUTATHIONE S-TRANSFERASE KAPPA"/>
    <property type="match status" value="1"/>
</dbReference>
<keyword evidence="5" id="KW-0676">Redox-active center</keyword>
<evidence type="ECO:0000256" key="3">
    <source>
        <dbReference type="ARBA" id="ARBA00023002"/>
    </source>
</evidence>
<keyword evidence="9" id="KW-1185">Reference proteome</keyword>
<evidence type="ECO:0000259" key="7">
    <source>
        <dbReference type="PROSITE" id="PS51352"/>
    </source>
</evidence>
<feature type="domain" description="Thioredoxin" evidence="7">
    <location>
        <begin position="28"/>
        <end position="230"/>
    </location>
</feature>
<feature type="transmembrane region" description="Helical" evidence="6">
    <location>
        <begin position="12"/>
        <end position="34"/>
    </location>
</feature>
<keyword evidence="6" id="KW-0812">Transmembrane</keyword>
<evidence type="ECO:0000313" key="8">
    <source>
        <dbReference type="EMBL" id="MBH8594749.1"/>
    </source>
</evidence>
<evidence type="ECO:0000256" key="4">
    <source>
        <dbReference type="ARBA" id="ARBA00023157"/>
    </source>
</evidence>
<accession>A0A8I1DE96</accession>
<dbReference type="InterPro" id="IPR036249">
    <property type="entry name" value="Thioredoxin-like_sf"/>
</dbReference>
<dbReference type="Pfam" id="PF13462">
    <property type="entry name" value="Thioredoxin_4"/>
    <property type="match status" value="1"/>
</dbReference>
<keyword evidence="6" id="KW-0472">Membrane</keyword>
<comment type="similarity">
    <text evidence="1">Belongs to the thioredoxin family. DsbA subfamily.</text>
</comment>
<dbReference type="Gene3D" id="3.40.30.10">
    <property type="entry name" value="Glutaredoxin"/>
    <property type="match status" value="1"/>
</dbReference>
<dbReference type="AlphaFoldDB" id="A0A8I1DE96"/>
<keyword evidence="6" id="KW-1133">Transmembrane helix</keyword>
<comment type="caution">
    <text evidence="8">The sequence shown here is derived from an EMBL/GenBank/DDBJ whole genome shotgun (WGS) entry which is preliminary data.</text>
</comment>
<dbReference type="SUPFAM" id="SSF52833">
    <property type="entry name" value="Thioredoxin-like"/>
    <property type="match status" value="1"/>
</dbReference>
<dbReference type="PROSITE" id="PS51352">
    <property type="entry name" value="THIOREDOXIN_2"/>
    <property type="match status" value="1"/>
</dbReference>
<dbReference type="EMBL" id="JAECVW010000002">
    <property type="protein sequence ID" value="MBH8594749.1"/>
    <property type="molecule type" value="Genomic_DNA"/>
</dbReference>
<dbReference type="Proteomes" id="UP000633619">
    <property type="component" value="Unassembled WGS sequence"/>
</dbReference>